<keyword evidence="1" id="KW-0732">Signal</keyword>
<feature type="chain" id="PRO_5039354045" description="ABC transporter substrate-binding protein" evidence="1">
    <location>
        <begin position="22"/>
        <end position="533"/>
    </location>
</feature>
<feature type="signal peptide" evidence="1">
    <location>
        <begin position="1"/>
        <end position="21"/>
    </location>
</feature>
<protein>
    <recommendedName>
        <fullName evidence="4">ABC transporter substrate-binding protein</fullName>
    </recommendedName>
</protein>
<comment type="caution">
    <text evidence="2">The sequence shown here is derived from an EMBL/GenBank/DDBJ whole genome shotgun (WGS) entry which is preliminary data.</text>
</comment>
<dbReference type="Proteomes" id="UP000078534">
    <property type="component" value="Unassembled WGS sequence"/>
</dbReference>
<dbReference type="InterPro" id="IPR050490">
    <property type="entry name" value="Bact_solute-bd_prot1"/>
</dbReference>
<evidence type="ECO:0000313" key="3">
    <source>
        <dbReference type="Proteomes" id="UP000078534"/>
    </source>
</evidence>
<dbReference type="Pfam" id="PF01547">
    <property type="entry name" value="SBP_bac_1"/>
    <property type="match status" value="1"/>
</dbReference>
<organism evidence="2 3">
    <name type="scientific">Metabacillus litoralis</name>
    <dbReference type="NCBI Taxonomy" id="152268"/>
    <lineage>
        <taxon>Bacteria</taxon>
        <taxon>Bacillati</taxon>
        <taxon>Bacillota</taxon>
        <taxon>Bacilli</taxon>
        <taxon>Bacillales</taxon>
        <taxon>Bacillaceae</taxon>
        <taxon>Metabacillus</taxon>
    </lineage>
</organism>
<dbReference type="Gene3D" id="3.40.190.10">
    <property type="entry name" value="Periplasmic binding protein-like II"/>
    <property type="match status" value="2"/>
</dbReference>
<dbReference type="PROSITE" id="PS51257">
    <property type="entry name" value="PROKAR_LIPOPROTEIN"/>
    <property type="match status" value="1"/>
</dbReference>
<dbReference type="InterPro" id="IPR006059">
    <property type="entry name" value="SBP"/>
</dbReference>
<dbReference type="AlphaFoldDB" id="A0A179SVW0"/>
<accession>A0A179SVW0</accession>
<dbReference type="OrthoDB" id="9787283at2"/>
<evidence type="ECO:0008006" key="4">
    <source>
        <dbReference type="Google" id="ProtNLM"/>
    </source>
</evidence>
<dbReference type="PANTHER" id="PTHR43649">
    <property type="entry name" value="ARABINOSE-BINDING PROTEIN-RELATED"/>
    <property type="match status" value="1"/>
</dbReference>
<sequence>MKKKVPMFLMTTMLMSSVLFGCNSNETSKESSKNNPKVSVNESGFPIVDDKITLTMVGPHVGKGEWKEREYFIEIEKLTNIGFKFQTPPRDDFPTKKQLLLASGDLPDIFYASDINHQEQIKYGGNGILIPLEDLIDKYAPNIKKLLEERPEVKKAITAPDGHIYALPSVDDQPSYWHMWYNGEWLKNLGVTELPKTIDDFYTLLKRFKTEDPNQNGKADELPLSNHGGVGELDSYLLAAFGLTGSGISLNNGKVEYSPVQPGYKAYLEFMNKLWEEDLFDHESFSQTNPQKKAKGHENLIGVFADAHPAFVLGGSTESTDNPVFHPLTSDLTDQPIVPESTGIGGGTFAITKENENPEATIRWVDYSYSKEGADLLHNGVEGTYWEWKDENKKEVRLIKDAPEGFDSPEDFRSSISPDWGIGVPIRRFAQDQLGWKWGNDKFGEWLREEDKKKLIPFETPIYPGVYFEDDELKTITRIERDLKTYVDQMKAKFITGEAPLSEWDEYVKTIEEMDLNKLVEIYEKAYERYQQN</sequence>
<proteinExistence type="predicted"/>
<dbReference type="PANTHER" id="PTHR43649:SF12">
    <property type="entry name" value="DIACETYLCHITOBIOSE BINDING PROTEIN DASA"/>
    <property type="match status" value="1"/>
</dbReference>
<dbReference type="EMBL" id="LWSG01000017">
    <property type="protein sequence ID" value="OAS85877.1"/>
    <property type="molecule type" value="Genomic_DNA"/>
</dbReference>
<dbReference type="SUPFAM" id="SSF53850">
    <property type="entry name" value="Periplasmic binding protein-like II"/>
    <property type="match status" value="1"/>
</dbReference>
<dbReference type="STRING" id="152268.A6K24_23050"/>
<name>A0A179SVW0_9BACI</name>
<dbReference type="RefSeq" id="WP_066332999.1">
    <property type="nucleotide sequence ID" value="NZ_LWSG01000017.1"/>
</dbReference>
<evidence type="ECO:0000256" key="1">
    <source>
        <dbReference type="SAM" id="SignalP"/>
    </source>
</evidence>
<gene>
    <name evidence="2" type="ORF">A6K24_23050</name>
</gene>
<evidence type="ECO:0000313" key="2">
    <source>
        <dbReference type="EMBL" id="OAS85877.1"/>
    </source>
</evidence>
<reference evidence="3" key="1">
    <citation type="submission" date="2016-04" db="EMBL/GenBank/DDBJ databases">
        <authorList>
            <person name="Lyu Z."/>
            <person name="Lyu W."/>
        </authorList>
    </citation>
    <scope>NUCLEOTIDE SEQUENCE [LARGE SCALE GENOMIC DNA]</scope>
    <source>
        <strain evidence="3">C44</strain>
    </source>
</reference>
<keyword evidence="3" id="KW-1185">Reference proteome</keyword>